<evidence type="ECO:0000313" key="2">
    <source>
        <dbReference type="Proteomes" id="UP001152888"/>
    </source>
</evidence>
<accession>A0A9P0NWQ0</accession>
<comment type="caution">
    <text evidence="1">The sequence shown here is derived from an EMBL/GenBank/DDBJ whole genome shotgun (WGS) entry which is preliminary data.</text>
</comment>
<dbReference type="AlphaFoldDB" id="A0A9P0NWQ0"/>
<sequence>MSRDFGLRDMSKVVSVCLGRHVYRPNPVYGAVATLKIAGLKSPD</sequence>
<evidence type="ECO:0000313" key="1">
    <source>
        <dbReference type="EMBL" id="CAH1959600.1"/>
    </source>
</evidence>
<organism evidence="1 2">
    <name type="scientific">Acanthoscelides obtectus</name>
    <name type="common">Bean weevil</name>
    <name type="synonym">Bruchus obtectus</name>
    <dbReference type="NCBI Taxonomy" id="200917"/>
    <lineage>
        <taxon>Eukaryota</taxon>
        <taxon>Metazoa</taxon>
        <taxon>Ecdysozoa</taxon>
        <taxon>Arthropoda</taxon>
        <taxon>Hexapoda</taxon>
        <taxon>Insecta</taxon>
        <taxon>Pterygota</taxon>
        <taxon>Neoptera</taxon>
        <taxon>Endopterygota</taxon>
        <taxon>Coleoptera</taxon>
        <taxon>Polyphaga</taxon>
        <taxon>Cucujiformia</taxon>
        <taxon>Chrysomeloidea</taxon>
        <taxon>Chrysomelidae</taxon>
        <taxon>Bruchinae</taxon>
        <taxon>Bruchini</taxon>
        <taxon>Acanthoscelides</taxon>
    </lineage>
</organism>
<dbReference type="Proteomes" id="UP001152888">
    <property type="component" value="Unassembled WGS sequence"/>
</dbReference>
<keyword evidence="2" id="KW-1185">Reference proteome</keyword>
<name>A0A9P0NWQ0_ACAOB</name>
<proteinExistence type="predicted"/>
<gene>
    <name evidence="1" type="ORF">ACAOBT_LOCUS3263</name>
</gene>
<reference evidence="1" key="1">
    <citation type="submission" date="2022-03" db="EMBL/GenBank/DDBJ databases">
        <authorList>
            <person name="Sayadi A."/>
        </authorList>
    </citation>
    <scope>NUCLEOTIDE SEQUENCE</scope>
</reference>
<protein>
    <submittedName>
        <fullName evidence="1">Uncharacterized protein</fullName>
    </submittedName>
</protein>
<dbReference type="EMBL" id="CAKOFQ010006683">
    <property type="protein sequence ID" value="CAH1959600.1"/>
    <property type="molecule type" value="Genomic_DNA"/>
</dbReference>